<gene>
    <name evidence="2" type="primary">LOC142168435</name>
</gene>
<dbReference type="RefSeq" id="XP_075085211.1">
    <property type="nucleotide sequence ID" value="XM_075229110.1"/>
</dbReference>
<organism evidence="1 2">
    <name type="scientific">Nicotiana tabacum</name>
    <name type="common">Common tobacco</name>
    <dbReference type="NCBI Taxonomy" id="4097"/>
    <lineage>
        <taxon>Eukaryota</taxon>
        <taxon>Viridiplantae</taxon>
        <taxon>Streptophyta</taxon>
        <taxon>Embryophyta</taxon>
        <taxon>Tracheophyta</taxon>
        <taxon>Spermatophyta</taxon>
        <taxon>Magnoliopsida</taxon>
        <taxon>eudicotyledons</taxon>
        <taxon>Gunneridae</taxon>
        <taxon>Pentapetalae</taxon>
        <taxon>asterids</taxon>
        <taxon>lamiids</taxon>
        <taxon>Solanales</taxon>
        <taxon>Solanaceae</taxon>
        <taxon>Nicotianoideae</taxon>
        <taxon>Nicotianeae</taxon>
        <taxon>Nicotiana</taxon>
    </lineage>
</organism>
<accession>A0AC58SJR6</accession>
<dbReference type="Proteomes" id="UP000790787">
    <property type="component" value="Chromosome 13"/>
</dbReference>
<evidence type="ECO:0000313" key="2">
    <source>
        <dbReference type="RefSeq" id="XP_075085211.1"/>
    </source>
</evidence>
<protein>
    <submittedName>
        <fullName evidence="2">Uncharacterized protein LOC142168435</fullName>
    </submittedName>
</protein>
<evidence type="ECO:0000313" key="1">
    <source>
        <dbReference type="Proteomes" id="UP000790787"/>
    </source>
</evidence>
<proteinExistence type="predicted"/>
<reference evidence="2" key="2">
    <citation type="submission" date="2025-08" db="UniProtKB">
        <authorList>
            <consortium name="RefSeq"/>
        </authorList>
    </citation>
    <scope>IDENTIFICATION</scope>
    <source>
        <tissue evidence="2">Leaf</tissue>
    </source>
</reference>
<keyword evidence="1" id="KW-1185">Reference proteome</keyword>
<name>A0AC58SJR6_TOBAC</name>
<reference evidence="1" key="1">
    <citation type="journal article" date="2014" name="Nat. Commun.">
        <title>The tobacco genome sequence and its comparison with those of tomato and potato.</title>
        <authorList>
            <person name="Sierro N."/>
            <person name="Battey J.N."/>
            <person name="Ouadi S."/>
            <person name="Bakaher N."/>
            <person name="Bovet L."/>
            <person name="Willig A."/>
            <person name="Goepfert S."/>
            <person name="Peitsch M.C."/>
            <person name="Ivanov N.V."/>
        </authorList>
    </citation>
    <scope>NUCLEOTIDE SEQUENCE [LARGE SCALE GENOMIC DNA]</scope>
</reference>
<sequence>MVQWIMECVTTVSYSILINGGLTNRFQARKGLRQGDPMSSYMFVLVMEYLSRTLKTFKDIPDFNFHPRCVKLNLTHICFADDLIMCCRADKISIQLMLDKFNHFSKVTGLIENLDKSSIYVAGVSQGFKDMISADYQFKIEALPFKYLGVPLSSRKLTIQQFYIKKQDFNTMSTPSQACWLVRKVFDIRDWYLSIDSFANINNYCRKGQFNIQKAYTLARPQFQKVHWKALILGSTIPRHNFILWLALHHRITTVDRLEAWGIQVASGCVLCSSEKIETMAHLFFECQYSRNIWSTLLNWLGERHQIGLWEEEVVWLTKRAKNGRPRNSILEFLFAAVVYHTWTERNMRRFQGRKTETKSRIRDIVLQLHIKGQQKTK</sequence>